<reference evidence="1 2" key="1">
    <citation type="submission" date="2013-11" db="EMBL/GenBank/DDBJ databases">
        <title>Genome sequencing of Stegodyphus mimosarum.</title>
        <authorList>
            <person name="Bechsgaard J."/>
        </authorList>
    </citation>
    <scope>NUCLEOTIDE SEQUENCE [LARGE SCALE GENOMIC DNA]</scope>
</reference>
<evidence type="ECO:0000313" key="2">
    <source>
        <dbReference type="Proteomes" id="UP000054359"/>
    </source>
</evidence>
<protein>
    <submittedName>
        <fullName evidence="1">Helicase ARIP4</fullName>
    </submittedName>
</protein>
<dbReference type="GO" id="GO:0004386">
    <property type="term" value="F:helicase activity"/>
    <property type="evidence" value="ECO:0007669"/>
    <property type="project" value="UniProtKB-KW"/>
</dbReference>
<sequence>MAKRANMINIRTTYTYLPAGTAGGGQFIINNKQCQWVGGTTIRVLPNQVASGGTNVRSGTTATPITASPSLMSSLFKQGVMVQKLTMPSNVSIPVLTPGAPPVVIPAGQDVLVLRTPKGVYLRLPDGRIIAVQLPPSLLAKT</sequence>
<gene>
    <name evidence="1" type="ORF">X975_12909</name>
</gene>
<organism evidence="1 2">
    <name type="scientific">Stegodyphus mimosarum</name>
    <name type="common">African social velvet spider</name>
    <dbReference type="NCBI Taxonomy" id="407821"/>
    <lineage>
        <taxon>Eukaryota</taxon>
        <taxon>Metazoa</taxon>
        <taxon>Ecdysozoa</taxon>
        <taxon>Arthropoda</taxon>
        <taxon>Chelicerata</taxon>
        <taxon>Arachnida</taxon>
        <taxon>Araneae</taxon>
        <taxon>Araneomorphae</taxon>
        <taxon>Entelegynae</taxon>
        <taxon>Eresoidea</taxon>
        <taxon>Eresidae</taxon>
        <taxon>Stegodyphus</taxon>
    </lineage>
</organism>
<dbReference type="OrthoDB" id="2020972at2759"/>
<keyword evidence="1" id="KW-0378">Hydrolase</keyword>
<proteinExistence type="predicted"/>
<dbReference type="STRING" id="407821.A0A087U3G9"/>
<keyword evidence="1" id="KW-0067">ATP-binding</keyword>
<name>A0A087U3G9_STEMI</name>
<accession>A0A087U3G9</accession>
<keyword evidence="2" id="KW-1185">Reference proteome</keyword>
<keyword evidence="1" id="KW-0547">Nucleotide-binding</keyword>
<evidence type="ECO:0000313" key="1">
    <source>
        <dbReference type="EMBL" id="KFM71908.1"/>
    </source>
</evidence>
<dbReference type="AlphaFoldDB" id="A0A087U3G9"/>
<dbReference type="Proteomes" id="UP000054359">
    <property type="component" value="Unassembled WGS sequence"/>
</dbReference>
<keyword evidence="1" id="KW-0347">Helicase</keyword>
<feature type="non-terminal residue" evidence="1">
    <location>
        <position position="142"/>
    </location>
</feature>
<dbReference type="EMBL" id="KK117984">
    <property type="protein sequence ID" value="KFM71908.1"/>
    <property type="molecule type" value="Genomic_DNA"/>
</dbReference>